<dbReference type="Pfam" id="PF00049">
    <property type="entry name" value="Insulin"/>
    <property type="match status" value="1"/>
</dbReference>
<keyword evidence="10" id="KW-1015">Disulfide bond</keyword>
<dbReference type="GeneID" id="105902849"/>
<dbReference type="InterPro" id="IPR004825">
    <property type="entry name" value="Insulin"/>
</dbReference>
<evidence type="ECO:0000256" key="12">
    <source>
        <dbReference type="RuleBase" id="RU000406"/>
    </source>
</evidence>
<evidence type="ECO:0000256" key="5">
    <source>
        <dbReference type="ARBA" id="ARBA00020180"/>
    </source>
</evidence>
<dbReference type="PRINTS" id="PR00277">
    <property type="entry name" value="INSULIN"/>
</dbReference>
<dbReference type="Proteomes" id="UP000515152">
    <property type="component" value="Chromosome 20"/>
</dbReference>
<dbReference type="PRINTS" id="PR00276">
    <property type="entry name" value="INSULINFAMLY"/>
</dbReference>
<keyword evidence="6 12" id="KW-0964">Secreted</keyword>
<proteinExistence type="inferred from homology"/>
<organism evidence="15 16">
    <name type="scientific">Clupea harengus</name>
    <name type="common">Atlantic herring</name>
    <dbReference type="NCBI Taxonomy" id="7950"/>
    <lineage>
        <taxon>Eukaryota</taxon>
        <taxon>Metazoa</taxon>
        <taxon>Chordata</taxon>
        <taxon>Craniata</taxon>
        <taxon>Vertebrata</taxon>
        <taxon>Euteleostomi</taxon>
        <taxon>Actinopterygii</taxon>
        <taxon>Neopterygii</taxon>
        <taxon>Teleostei</taxon>
        <taxon>Clupei</taxon>
        <taxon>Clupeiformes</taxon>
        <taxon>Clupeoidei</taxon>
        <taxon>Clupeidae</taxon>
        <taxon>Clupea</taxon>
    </lineage>
</organism>
<feature type="signal peptide" evidence="13">
    <location>
        <begin position="1"/>
        <end position="37"/>
    </location>
</feature>
<gene>
    <name evidence="16" type="primary">insb</name>
</gene>
<dbReference type="RefSeq" id="XP_031443253.1">
    <property type="nucleotide sequence ID" value="XM_031587393.1"/>
</dbReference>
<dbReference type="CTD" id="566735"/>
<dbReference type="PROSITE" id="PS51257">
    <property type="entry name" value="PROKAR_LIPOPROTEIN"/>
    <property type="match status" value="1"/>
</dbReference>
<feature type="domain" description="Insulin-like" evidence="14">
    <location>
        <begin position="41"/>
        <end position="122"/>
    </location>
</feature>
<evidence type="ECO:0000256" key="6">
    <source>
        <dbReference type="ARBA" id="ARBA00022525"/>
    </source>
</evidence>
<evidence type="ECO:0000256" key="11">
    <source>
        <dbReference type="ARBA" id="ARBA00023277"/>
    </source>
</evidence>
<reference evidence="16" key="1">
    <citation type="submission" date="2025-08" db="UniProtKB">
        <authorList>
            <consortium name="RefSeq"/>
        </authorList>
    </citation>
    <scope>IDENTIFICATION</scope>
</reference>
<protein>
    <recommendedName>
        <fullName evidence="5 12">Insulin</fullName>
    </recommendedName>
</protein>
<keyword evidence="9 12" id="KW-0372">Hormone</keyword>
<evidence type="ECO:0000256" key="2">
    <source>
        <dbReference type="ARBA" id="ARBA00004613"/>
    </source>
</evidence>
<evidence type="ECO:0000256" key="7">
    <source>
        <dbReference type="ARBA" id="ARBA00022526"/>
    </source>
</evidence>
<evidence type="ECO:0000256" key="4">
    <source>
        <dbReference type="ARBA" id="ARBA00011207"/>
    </source>
</evidence>
<sequence>MSKLLPQLSTAFRMARLPPAAPVVLLLLTSCFPRGLTAPPQYLCGSHLVEALYLVCGDNGFFYSPSKSKRDLAALLVLLSKSSVPGRQKHPVNVRMEVRMKRGIVEQCCHQPCSIYHLQDYCN</sequence>
<dbReference type="SMART" id="SM00078">
    <property type="entry name" value="IlGF"/>
    <property type="match status" value="1"/>
</dbReference>
<keyword evidence="15" id="KW-1185">Reference proteome</keyword>
<dbReference type="CDD" id="cd04367">
    <property type="entry name" value="IlGF_insulin_like"/>
    <property type="match status" value="1"/>
</dbReference>
<name>A0A6P8GXQ9_CLUHA</name>
<keyword evidence="11 12" id="KW-0119">Carbohydrate metabolism</keyword>
<feature type="chain" id="PRO_5027784669" description="Insulin" evidence="13">
    <location>
        <begin position="38"/>
        <end position="123"/>
    </location>
</feature>
<dbReference type="KEGG" id="char:105902849"/>
<accession>A0A6P8GXQ9</accession>
<dbReference type="GO" id="GO:0005615">
    <property type="term" value="C:extracellular space"/>
    <property type="evidence" value="ECO:0007669"/>
    <property type="project" value="TreeGrafter"/>
</dbReference>
<dbReference type="InterPro" id="IPR022353">
    <property type="entry name" value="Insulin_CS"/>
</dbReference>
<dbReference type="GO" id="GO:0005179">
    <property type="term" value="F:hormone activity"/>
    <property type="evidence" value="ECO:0007669"/>
    <property type="project" value="UniProtKB-KW"/>
</dbReference>
<dbReference type="OrthoDB" id="10019596at2759"/>
<evidence type="ECO:0000259" key="14">
    <source>
        <dbReference type="SMART" id="SM00078"/>
    </source>
</evidence>
<dbReference type="PANTHER" id="PTHR11454:SF9">
    <property type="entry name" value="INSULIN"/>
    <property type="match status" value="1"/>
</dbReference>
<evidence type="ECO:0000256" key="3">
    <source>
        <dbReference type="ARBA" id="ARBA00009034"/>
    </source>
</evidence>
<dbReference type="InterPro" id="IPR016179">
    <property type="entry name" value="Insulin-like"/>
</dbReference>
<comment type="subcellular location">
    <subcellularLocation>
        <location evidence="2 12">Secreted</location>
    </subcellularLocation>
</comment>
<dbReference type="GO" id="GO:0006006">
    <property type="term" value="P:glucose metabolic process"/>
    <property type="evidence" value="ECO:0007669"/>
    <property type="project" value="UniProtKB-UniRule"/>
</dbReference>
<comment type="function">
    <text evidence="1 12">Insulin decreases blood glucose concentration. It increases cell permeability to monosaccharides, amino acids and fatty acids. It accelerates glycolysis, the pentose phosphate cycle, and glycogen synthesis in liver.</text>
</comment>
<keyword evidence="8" id="KW-0165">Cleavage on pair of basic residues</keyword>
<keyword evidence="13" id="KW-0732">Signal</keyword>
<dbReference type="PROSITE" id="PS00262">
    <property type="entry name" value="INSULIN"/>
    <property type="match status" value="1"/>
</dbReference>
<dbReference type="AlphaFoldDB" id="A0A6P8GXQ9"/>
<evidence type="ECO:0000256" key="9">
    <source>
        <dbReference type="ARBA" id="ARBA00022702"/>
    </source>
</evidence>
<evidence type="ECO:0000256" key="8">
    <source>
        <dbReference type="ARBA" id="ARBA00022685"/>
    </source>
</evidence>
<evidence type="ECO:0000256" key="1">
    <source>
        <dbReference type="ARBA" id="ARBA00002985"/>
    </source>
</evidence>
<keyword evidence="7 12" id="KW-0313">Glucose metabolism</keyword>
<evidence type="ECO:0000313" key="15">
    <source>
        <dbReference type="Proteomes" id="UP000515152"/>
    </source>
</evidence>
<comment type="subunit">
    <text evidence="4 12">Heterodimer of a B chain and an A chain linked by two disulfide bonds.</text>
</comment>
<dbReference type="SUPFAM" id="SSF56994">
    <property type="entry name" value="Insulin-like"/>
    <property type="match status" value="1"/>
</dbReference>
<dbReference type="Gene3D" id="1.10.100.10">
    <property type="entry name" value="Insulin-like"/>
    <property type="match status" value="1"/>
</dbReference>
<dbReference type="InterPro" id="IPR036438">
    <property type="entry name" value="Insulin-like_sf"/>
</dbReference>
<dbReference type="PANTHER" id="PTHR11454">
    <property type="entry name" value="INSULIN/INSULIN GROWTH FACTOR"/>
    <property type="match status" value="1"/>
</dbReference>
<dbReference type="FunFam" id="1.10.100.10:FF:000003">
    <property type="entry name" value="Insulin"/>
    <property type="match status" value="1"/>
</dbReference>
<dbReference type="InterPro" id="IPR022352">
    <property type="entry name" value="Ins/IGF/rlx"/>
</dbReference>
<evidence type="ECO:0000313" key="16">
    <source>
        <dbReference type="RefSeq" id="XP_031443253.1"/>
    </source>
</evidence>
<evidence type="ECO:0000256" key="10">
    <source>
        <dbReference type="ARBA" id="ARBA00023157"/>
    </source>
</evidence>
<evidence type="ECO:0000256" key="13">
    <source>
        <dbReference type="SAM" id="SignalP"/>
    </source>
</evidence>
<comment type="similarity">
    <text evidence="3 12">Belongs to the insulin family.</text>
</comment>